<evidence type="ECO:0000313" key="5">
    <source>
        <dbReference type="Proteomes" id="UP001273935"/>
    </source>
</evidence>
<name>A0A1I0UIN7_9GAMM</name>
<feature type="domain" description="Acyl-CoA oxidase/dehydrogenase middle" evidence="1">
    <location>
        <begin position="90"/>
        <end position="161"/>
    </location>
</feature>
<evidence type="ECO:0000313" key="2">
    <source>
        <dbReference type="EMBL" id="MDV3441312.1"/>
    </source>
</evidence>
<proteinExistence type="predicted"/>
<dbReference type="InterPro" id="IPR006091">
    <property type="entry name" value="Acyl-CoA_Oxase/DH_mid-dom"/>
</dbReference>
<dbReference type="SUPFAM" id="SSF56645">
    <property type="entry name" value="Acyl-CoA dehydrogenase NM domain-like"/>
    <property type="match status" value="1"/>
</dbReference>
<keyword evidence="5" id="KW-1185">Reference proteome</keyword>
<dbReference type="Gene3D" id="2.40.110.10">
    <property type="entry name" value="Butyryl-CoA Dehydrogenase, subunit A, domain 2"/>
    <property type="match status" value="1"/>
</dbReference>
<dbReference type="Proteomes" id="UP001273935">
    <property type="component" value="Unassembled WGS sequence"/>
</dbReference>
<organism evidence="3 4">
    <name type="scientific">Metapseudomonas otitidis</name>
    <dbReference type="NCBI Taxonomy" id="319939"/>
    <lineage>
        <taxon>Bacteria</taxon>
        <taxon>Pseudomonadati</taxon>
        <taxon>Pseudomonadota</taxon>
        <taxon>Gammaproteobacteria</taxon>
        <taxon>Pseudomonadales</taxon>
        <taxon>Pseudomonadaceae</taxon>
        <taxon>Metapseudomonas</taxon>
    </lineage>
</organism>
<dbReference type="Pfam" id="PF02770">
    <property type="entry name" value="Acyl-CoA_dh_M"/>
    <property type="match status" value="1"/>
</dbReference>
<dbReference type="Proteomes" id="UP000461288">
    <property type="component" value="Unassembled WGS sequence"/>
</dbReference>
<accession>A0A1I0UIN7</accession>
<evidence type="ECO:0000313" key="3">
    <source>
        <dbReference type="EMBL" id="MWK58468.1"/>
    </source>
</evidence>
<evidence type="ECO:0000259" key="1">
    <source>
        <dbReference type="Pfam" id="PF02770"/>
    </source>
</evidence>
<dbReference type="STRING" id="319939.SAMN05216263_11364"/>
<reference evidence="3 4" key="1">
    <citation type="submission" date="2019-12" db="EMBL/GenBank/DDBJ databases">
        <title>Draft genome sequence of Pseudomonas otitidis recovered from a chicken carcass.</title>
        <authorList>
            <person name="Vieira T.R."/>
            <person name="Oliviera E.F.C."/>
            <person name="Silva N.M.V."/>
            <person name="Sambrano G.E."/>
            <person name="Cibulski S.P."/>
            <person name="Cardoso M.R.I."/>
        </authorList>
    </citation>
    <scope>NUCLEOTIDE SEQUENCE [LARGE SCALE GENOMIC DNA]</scope>
    <source>
        <strain evidence="3 4">25_K</strain>
    </source>
</reference>
<reference evidence="2 5" key="2">
    <citation type="submission" date="2023-10" db="EMBL/GenBank/DDBJ databases">
        <title>Pseudomonas otitidis isolated from a paediatric patient with cystic fibrosis in Chile.</title>
        <authorList>
            <person name="Amsteins-Romero L."/>
            <person name="Opazo-Capurro A."/>
            <person name="Matus-Kohler M."/>
            <person name="Gonzalez-Rocha G."/>
        </authorList>
    </citation>
    <scope>NUCLEOTIDE SEQUENCE [LARGE SCALE GENOMIC DNA]</scope>
    <source>
        <strain evidence="2 5">P-714</strain>
    </source>
</reference>
<comment type="caution">
    <text evidence="3">The sequence shown here is derived from an EMBL/GenBank/DDBJ whole genome shotgun (WGS) entry which is preliminary data.</text>
</comment>
<protein>
    <submittedName>
        <fullName evidence="2 3">Acyl-CoA dehydrogenase</fullName>
    </submittedName>
</protein>
<sequence>MTWQRLLETRDRLPAQPLEEWYGSLLERLGEATPFELAILGGRLAATPGLAFLAGYQGALRLLWPSAPRSLGALCVTEARSVRPADMQVRLDGLSLNGRKDFVTAADAADWLLVAAREEADGEAPRLALTVVRNGAPGVRIEPLPALPLMPDIPHARLHLDGAHCERLAGDGWDAYVKPFRSLEDLHVLAALSAWLLGVGQDSGWPPALRMRLLGLLAGAAEVARLCATSPVMHVMLAGLFAEFDGLRSELDAAFASGPAPWATLWTRDQGLLAIAGAARATRLAKAREALGWVD</sequence>
<evidence type="ECO:0000313" key="4">
    <source>
        <dbReference type="Proteomes" id="UP000461288"/>
    </source>
</evidence>
<dbReference type="EMBL" id="WTFN01000061">
    <property type="protein sequence ID" value="MWK58468.1"/>
    <property type="molecule type" value="Genomic_DNA"/>
</dbReference>
<dbReference type="InterPro" id="IPR009100">
    <property type="entry name" value="AcylCoA_DH/oxidase_NM_dom_sf"/>
</dbReference>
<gene>
    <name evidence="3" type="ORF">GO594_21015</name>
    <name evidence="2" type="ORF">R0G64_17965</name>
</gene>
<dbReference type="GO" id="GO:0016627">
    <property type="term" value="F:oxidoreductase activity, acting on the CH-CH group of donors"/>
    <property type="evidence" value="ECO:0007669"/>
    <property type="project" value="InterPro"/>
</dbReference>
<dbReference type="RefSeq" id="WP_074971568.1">
    <property type="nucleotide sequence ID" value="NZ_BQIA01000011.1"/>
</dbReference>
<dbReference type="EMBL" id="JAWJUL010000070">
    <property type="protein sequence ID" value="MDV3441312.1"/>
    <property type="molecule type" value="Genomic_DNA"/>
</dbReference>
<dbReference type="AlphaFoldDB" id="A0A1I0UIN7"/>
<dbReference type="InterPro" id="IPR046373">
    <property type="entry name" value="Acyl-CoA_Oxase/DH_mid-dom_sf"/>
</dbReference>